<feature type="region of interest" description="Disordered" evidence="1">
    <location>
        <begin position="187"/>
        <end position="232"/>
    </location>
</feature>
<reference evidence="2" key="1">
    <citation type="submission" date="2020-11" db="EMBL/GenBank/DDBJ databases">
        <authorList>
            <consortium name="DOE Joint Genome Institute"/>
            <person name="Ahrendt S."/>
            <person name="Riley R."/>
            <person name="Andreopoulos W."/>
            <person name="Labutti K."/>
            <person name="Pangilinan J."/>
            <person name="Ruiz-Duenas F.J."/>
            <person name="Barrasa J.M."/>
            <person name="Sanchez-Garcia M."/>
            <person name="Camarero S."/>
            <person name="Miyauchi S."/>
            <person name="Serrano A."/>
            <person name="Linde D."/>
            <person name="Babiker R."/>
            <person name="Drula E."/>
            <person name="Ayuso-Fernandez I."/>
            <person name="Pacheco R."/>
            <person name="Padilla G."/>
            <person name="Ferreira P."/>
            <person name="Barriuso J."/>
            <person name="Kellner H."/>
            <person name="Castanera R."/>
            <person name="Alfaro M."/>
            <person name="Ramirez L."/>
            <person name="Pisabarro A.G."/>
            <person name="Kuo A."/>
            <person name="Tritt A."/>
            <person name="Lipzen A."/>
            <person name="He G."/>
            <person name="Yan M."/>
            <person name="Ng V."/>
            <person name="Cullen D."/>
            <person name="Martin F."/>
            <person name="Rosso M.-N."/>
            <person name="Henrissat B."/>
            <person name="Hibbett D."/>
            <person name="Martinez A.T."/>
            <person name="Grigoriev I.V."/>
        </authorList>
    </citation>
    <scope>NUCLEOTIDE SEQUENCE</scope>
    <source>
        <strain evidence="2">ATCC 90797</strain>
    </source>
</reference>
<evidence type="ECO:0000313" key="3">
    <source>
        <dbReference type="Proteomes" id="UP000807025"/>
    </source>
</evidence>
<name>A0A9P6A3A9_PLEER</name>
<organism evidence="2 3">
    <name type="scientific">Pleurotus eryngii</name>
    <name type="common">Boletus of the steppes</name>
    <dbReference type="NCBI Taxonomy" id="5323"/>
    <lineage>
        <taxon>Eukaryota</taxon>
        <taxon>Fungi</taxon>
        <taxon>Dikarya</taxon>
        <taxon>Basidiomycota</taxon>
        <taxon>Agaricomycotina</taxon>
        <taxon>Agaricomycetes</taxon>
        <taxon>Agaricomycetidae</taxon>
        <taxon>Agaricales</taxon>
        <taxon>Pleurotineae</taxon>
        <taxon>Pleurotaceae</taxon>
        <taxon>Pleurotus</taxon>
    </lineage>
</organism>
<accession>A0A9P6A3A9</accession>
<evidence type="ECO:0000256" key="1">
    <source>
        <dbReference type="SAM" id="MobiDB-lite"/>
    </source>
</evidence>
<sequence>MRERCLELIDMNAKARGTSVCVGGDDRGGGWTGTRVPNTGEIAQRNGKWGIAICDYRRIVPRLPTYRWSPQYHQHTIRIRSIETGDGRGRRLKGGVGCWSWVVGEHSLARITRGADEQHGEQCSAASWGGVDQRRTVGPAAFKLLAKLKPQLHSSLHHELDSRIPGLPDRMHRRRWYKAYGVRSPKISELNHKHDSSTPVLPDEEHPSSPTARDHEYECDTRSQSKKDGMPCPTLRVAVEDRKPGELPECSTSDVTKQRNIACNIVDVWRVHRGEDEKNA</sequence>
<feature type="compositionally biased region" description="Basic and acidic residues" evidence="1">
    <location>
        <begin position="203"/>
        <end position="229"/>
    </location>
</feature>
<evidence type="ECO:0000313" key="2">
    <source>
        <dbReference type="EMBL" id="KAF9496456.1"/>
    </source>
</evidence>
<dbReference type="EMBL" id="MU154552">
    <property type="protein sequence ID" value="KAF9496456.1"/>
    <property type="molecule type" value="Genomic_DNA"/>
</dbReference>
<dbReference type="AlphaFoldDB" id="A0A9P6A3A9"/>
<gene>
    <name evidence="2" type="ORF">BDN71DRAFT_1430221</name>
</gene>
<dbReference type="Proteomes" id="UP000807025">
    <property type="component" value="Unassembled WGS sequence"/>
</dbReference>
<keyword evidence="3" id="KW-1185">Reference proteome</keyword>
<proteinExistence type="predicted"/>
<comment type="caution">
    <text evidence="2">The sequence shown here is derived from an EMBL/GenBank/DDBJ whole genome shotgun (WGS) entry which is preliminary data.</text>
</comment>
<protein>
    <submittedName>
        <fullName evidence="2">Uncharacterized protein</fullName>
    </submittedName>
</protein>